<dbReference type="Proteomes" id="UP000245921">
    <property type="component" value="Unassembled WGS sequence"/>
</dbReference>
<comment type="caution">
    <text evidence="1">The sequence shown here is derived from an EMBL/GenBank/DDBJ whole genome shotgun (WGS) entry which is preliminary data.</text>
</comment>
<dbReference type="AlphaFoldDB" id="A0AA45HJ00"/>
<keyword evidence="2" id="KW-1185">Reference proteome</keyword>
<evidence type="ECO:0000313" key="2">
    <source>
        <dbReference type="Proteomes" id="UP000245921"/>
    </source>
</evidence>
<dbReference type="EMBL" id="QGGI01000006">
    <property type="protein sequence ID" value="PWJ95257.1"/>
    <property type="molecule type" value="Genomic_DNA"/>
</dbReference>
<gene>
    <name evidence="1" type="ORF">C7380_10665</name>
</gene>
<name>A0AA45HJ00_9BACT</name>
<reference evidence="1 2" key="1">
    <citation type="submission" date="2018-05" db="EMBL/GenBank/DDBJ databases">
        <title>Genomic Encyclopedia of Type Strains, Phase IV (KMG-IV): sequencing the most valuable type-strain genomes for metagenomic binning, comparative biology and taxonomic classification.</title>
        <authorList>
            <person name="Goeker M."/>
        </authorList>
    </citation>
    <scope>NUCLEOTIDE SEQUENCE [LARGE SCALE GENOMIC DNA]</scope>
    <source>
        <strain evidence="1 2">DSM 24906</strain>
    </source>
</reference>
<accession>A0AA45HJ00</accession>
<protein>
    <submittedName>
        <fullName evidence="1">Uncharacterized protein</fullName>
    </submittedName>
</protein>
<organism evidence="1 2">
    <name type="scientific">Oceanotoga teriensis</name>
    <dbReference type="NCBI Taxonomy" id="515440"/>
    <lineage>
        <taxon>Bacteria</taxon>
        <taxon>Thermotogati</taxon>
        <taxon>Thermotogota</taxon>
        <taxon>Thermotogae</taxon>
        <taxon>Petrotogales</taxon>
        <taxon>Petrotogaceae</taxon>
        <taxon>Oceanotoga</taxon>
    </lineage>
</organism>
<proteinExistence type="predicted"/>
<evidence type="ECO:0000313" key="1">
    <source>
        <dbReference type="EMBL" id="PWJ95257.1"/>
    </source>
</evidence>
<sequence>MNKYLEKILNKKQKKEIENIYKYIHYDNIRKF</sequence>